<accession>G8NPJ7</accession>
<keyword evidence="4" id="KW-1185">Reference proteome</keyword>
<dbReference type="PROSITE" id="PS50943">
    <property type="entry name" value="HTH_CROC1"/>
    <property type="match status" value="1"/>
</dbReference>
<dbReference type="STRING" id="682795.AciX8_1670"/>
<dbReference type="SUPFAM" id="SSF47413">
    <property type="entry name" value="lambda repressor-like DNA-binding domains"/>
    <property type="match status" value="1"/>
</dbReference>
<dbReference type="EMBL" id="CP003130">
    <property type="protein sequence ID" value="AEU36009.1"/>
    <property type="molecule type" value="Genomic_DNA"/>
</dbReference>
<sequence>MKSKSSTTTKRAKRLAPLHPGEMLREEFMVPLGLSANAVALAVRVPTTRITEILNGRRGITADTALRLARLFRMTPEYWMGLQIDYDLDVAMDQIEEDIDRDIHPLPIDEATGSLKAA</sequence>
<gene>
    <name evidence="3" type="ordered locus">AciX8_1670</name>
</gene>
<dbReference type="HOGENOM" id="CLU_140230_5_1_0"/>
<dbReference type="Gene3D" id="1.10.260.40">
    <property type="entry name" value="lambda repressor-like DNA-binding domains"/>
    <property type="match status" value="1"/>
</dbReference>
<dbReference type="GO" id="GO:0003677">
    <property type="term" value="F:DNA binding"/>
    <property type="evidence" value="ECO:0007669"/>
    <property type="project" value="UniProtKB-KW"/>
</dbReference>
<dbReference type="InterPro" id="IPR001387">
    <property type="entry name" value="Cro/C1-type_HTH"/>
</dbReference>
<dbReference type="CDD" id="cd00093">
    <property type="entry name" value="HTH_XRE"/>
    <property type="match status" value="1"/>
</dbReference>
<dbReference type="eggNOG" id="COG3093">
    <property type="taxonomic scope" value="Bacteria"/>
</dbReference>
<dbReference type="InterPro" id="IPR013430">
    <property type="entry name" value="Toxin_antidote_HigA"/>
</dbReference>
<dbReference type="PANTHER" id="PTHR36924">
    <property type="entry name" value="ANTITOXIN HIGA-1"/>
    <property type="match status" value="1"/>
</dbReference>
<dbReference type="NCBIfam" id="TIGR02607">
    <property type="entry name" value="antidote_HigA"/>
    <property type="match status" value="1"/>
</dbReference>
<keyword evidence="1" id="KW-0238">DNA-binding</keyword>
<dbReference type="InterPro" id="IPR010982">
    <property type="entry name" value="Lambda_DNA-bd_dom_sf"/>
</dbReference>
<protein>
    <submittedName>
        <fullName evidence="3">Plasmid maintenance system antidote protein, XRE family</fullName>
    </submittedName>
</protein>
<reference evidence="3" key="1">
    <citation type="submission" date="2011-11" db="EMBL/GenBank/DDBJ databases">
        <title>Complete sequence of Granulicella mallensis MP5ACTX8.</title>
        <authorList>
            <consortium name="US DOE Joint Genome Institute"/>
            <person name="Lucas S."/>
            <person name="Copeland A."/>
            <person name="Lapidus A."/>
            <person name="Cheng J.-F."/>
            <person name="Goodwin L."/>
            <person name="Pitluck S."/>
            <person name="Peters L."/>
            <person name="Lu M."/>
            <person name="Detter J.C."/>
            <person name="Han C."/>
            <person name="Tapia R."/>
            <person name="Land M."/>
            <person name="Hauser L."/>
            <person name="Kyrpides N."/>
            <person name="Ivanova N."/>
            <person name="Mikhailova N."/>
            <person name="Pagani I."/>
            <person name="Rawat S."/>
            <person name="Mannisto M."/>
            <person name="Haggblom M."/>
            <person name="Woyke T."/>
        </authorList>
    </citation>
    <scope>NUCLEOTIDE SEQUENCE [LARGE SCALE GENOMIC DNA]</scope>
    <source>
        <strain evidence="3">MP5ACTX8</strain>
    </source>
</reference>
<name>G8NPJ7_GRAMM</name>
<dbReference type="Proteomes" id="UP000007113">
    <property type="component" value="Chromosome"/>
</dbReference>
<proteinExistence type="predicted"/>
<dbReference type="AlphaFoldDB" id="G8NPJ7"/>
<feature type="domain" description="HTH cro/C1-type" evidence="2">
    <location>
        <begin position="32"/>
        <end position="79"/>
    </location>
</feature>
<evidence type="ECO:0000259" key="2">
    <source>
        <dbReference type="PROSITE" id="PS50943"/>
    </source>
</evidence>
<organism evidence="3 4">
    <name type="scientific">Granulicella mallensis (strain ATCC BAA-1857 / DSM 23137 / MP5ACTX8)</name>
    <dbReference type="NCBI Taxonomy" id="682795"/>
    <lineage>
        <taxon>Bacteria</taxon>
        <taxon>Pseudomonadati</taxon>
        <taxon>Acidobacteriota</taxon>
        <taxon>Terriglobia</taxon>
        <taxon>Terriglobales</taxon>
        <taxon>Acidobacteriaceae</taxon>
        <taxon>Granulicella</taxon>
    </lineage>
</organism>
<dbReference type="SMART" id="SM00530">
    <property type="entry name" value="HTH_XRE"/>
    <property type="match status" value="1"/>
</dbReference>
<dbReference type="Pfam" id="PF01381">
    <property type="entry name" value="HTH_3"/>
    <property type="match status" value="1"/>
</dbReference>
<evidence type="ECO:0000256" key="1">
    <source>
        <dbReference type="ARBA" id="ARBA00023125"/>
    </source>
</evidence>
<dbReference type="PANTHER" id="PTHR36924:SF1">
    <property type="entry name" value="ANTITOXIN HIGA-1"/>
    <property type="match status" value="1"/>
</dbReference>
<evidence type="ECO:0000313" key="3">
    <source>
        <dbReference type="EMBL" id="AEU36009.1"/>
    </source>
</evidence>
<dbReference type="KEGG" id="gma:AciX8_1670"/>
<evidence type="ECO:0000313" key="4">
    <source>
        <dbReference type="Proteomes" id="UP000007113"/>
    </source>
</evidence>